<feature type="compositionally biased region" description="Basic and acidic residues" evidence="2">
    <location>
        <begin position="157"/>
        <end position="171"/>
    </location>
</feature>
<keyword evidence="4" id="KW-1185">Reference proteome</keyword>
<feature type="compositionally biased region" description="Low complexity" evidence="2">
    <location>
        <begin position="788"/>
        <end position="802"/>
    </location>
</feature>
<proteinExistence type="predicted"/>
<dbReference type="InParanoid" id="B3RPE7"/>
<dbReference type="KEGG" id="tad:TRIADDRAFT_53508"/>
<dbReference type="HOGENOM" id="CLU_302139_0_0_1"/>
<feature type="compositionally biased region" description="Polar residues" evidence="2">
    <location>
        <begin position="765"/>
        <end position="775"/>
    </location>
</feature>
<name>B3RPE7_TRIAD</name>
<dbReference type="GeneID" id="6750671"/>
<dbReference type="PhylomeDB" id="B3RPE7"/>
<reference evidence="3 4" key="1">
    <citation type="journal article" date="2008" name="Nature">
        <title>The Trichoplax genome and the nature of placozoans.</title>
        <authorList>
            <person name="Srivastava M."/>
            <person name="Begovic E."/>
            <person name="Chapman J."/>
            <person name="Putnam N.H."/>
            <person name="Hellsten U."/>
            <person name="Kawashima T."/>
            <person name="Kuo A."/>
            <person name="Mitros T."/>
            <person name="Salamov A."/>
            <person name="Carpenter M.L."/>
            <person name="Signorovitch A.Y."/>
            <person name="Moreno M.A."/>
            <person name="Kamm K."/>
            <person name="Grimwood J."/>
            <person name="Schmutz J."/>
            <person name="Shapiro H."/>
            <person name="Grigoriev I.V."/>
            <person name="Buss L.W."/>
            <person name="Schierwater B."/>
            <person name="Dellaporta S.L."/>
            <person name="Rokhsar D.S."/>
        </authorList>
    </citation>
    <scope>NUCLEOTIDE SEQUENCE [LARGE SCALE GENOMIC DNA]</scope>
    <source>
        <strain evidence="3 4">Grell-BS-1999</strain>
    </source>
</reference>
<feature type="region of interest" description="Disordered" evidence="2">
    <location>
        <begin position="138"/>
        <end position="276"/>
    </location>
</feature>
<evidence type="ECO:0000256" key="1">
    <source>
        <dbReference type="SAM" id="Coils"/>
    </source>
</evidence>
<feature type="region of interest" description="Disordered" evidence="2">
    <location>
        <begin position="884"/>
        <end position="910"/>
    </location>
</feature>
<evidence type="ECO:0000256" key="2">
    <source>
        <dbReference type="SAM" id="MobiDB-lite"/>
    </source>
</evidence>
<feature type="region of interest" description="Disordered" evidence="2">
    <location>
        <begin position="362"/>
        <end position="418"/>
    </location>
</feature>
<dbReference type="EMBL" id="DS985242">
    <property type="protein sequence ID" value="EDV28177.1"/>
    <property type="molecule type" value="Genomic_DNA"/>
</dbReference>
<dbReference type="AlphaFoldDB" id="B3RPE7"/>
<feature type="compositionally biased region" description="Basic and acidic residues" evidence="2">
    <location>
        <begin position="776"/>
        <end position="787"/>
    </location>
</feature>
<evidence type="ECO:0000313" key="3">
    <source>
        <dbReference type="EMBL" id="EDV28177.1"/>
    </source>
</evidence>
<gene>
    <name evidence="3" type="ORF">TRIADDRAFT_53508</name>
</gene>
<organism evidence="3 4">
    <name type="scientific">Trichoplax adhaerens</name>
    <name type="common">Trichoplax reptans</name>
    <dbReference type="NCBI Taxonomy" id="10228"/>
    <lineage>
        <taxon>Eukaryota</taxon>
        <taxon>Metazoa</taxon>
        <taxon>Placozoa</taxon>
        <taxon>Uniplacotomia</taxon>
        <taxon>Trichoplacea</taxon>
        <taxon>Trichoplacidae</taxon>
        <taxon>Trichoplax</taxon>
    </lineage>
</organism>
<evidence type="ECO:0000313" key="4">
    <source>
        <dbReference type="Proteomes" id="UP000009022"/>
    </source>
</evidence>
<dbReference type="Proteomes" id="UP000009022">
    <property type="component" value="Unassembled WGS sequence"/>
</dbReference>
<feature type="compositionally biased region" description="Basic and acidic residues" evidence="2">
    <location>
        <begin position="267"/>
        <end position="276"/>
    </location>
</feature>
<dbReference type="CTD" id="6750671"/>
<feature type="region of interest" description="Disordered" evidence="2">
    <location>
        <begin position="765"/>
        <end position="828"/>
    </location>
</feature>
<feature type="compositionally biased region" description="Low complexity" evidence="2">
    <location>
        <begin position="810"/>
        <end position="828"/>
    </location>
</feature>
<feature type="compositionally biased region" description="Basic and acidic residues" evidence="2">
    <location>
        <begin position="362"/>
        <end position="376"/>
    </location>
</feature>
<feature type="region of interest" description="Disordered" evidence="2">
    <location>
        <begin position="291"/>
        <end position="329"/>
    </location>
</feature>
<feature type="compositionally biased region" description="Basic residues" evidence="2">
    <location>
        <begin position="884"/>
        <end position="898"/>
    </location>
</feature>
<keyword evidence="1" id="KW-0175">Coiled coil</keyword>
<feature type="compositionally biased region" description="Polar residues" evidence="2">
    <location>
        <begin position="291"/>
        <end position="317"/>
    </location>
</feature>
<protein>
    <submittedName>
        <fullName evidence="3">Uncharacterized protein</fullName>
    </submittedName>
</protein>
<accession>B3RPE7</accession>
<feature type="compositionally biased region" description="Basic and acidic residues" evidence="2">
    <location>
        <begin position="190"/>
        <end position="210"/>
    </location>
</feature>
<sequence>MAAPTSFWRASYYASDDSSEDELQKSFGAQASRESLQLGLLFQGKDLYHEIDEVYRLYQQGLLTIDELKLVYLELKSKYENFVLDYSQNKQYHIQARFIHDVATPITSEDTDVDIEVAELKQKLVHIFTEIDRSQTLADRRTNHDDDNDDNYSVELSSHDSSEGSEYEEKIQQAIKALSDDSSGISEEIPTSKDDEETSRIKQSSDHDMNAENNQNQDYQTNSYERESPLNNQQITSADEDRKYGSSEQSIQSDKTVKPFDQQSMSKDTESQEHQVIKYRDSTLINCQTDEENNASSQNDIKSNTSTQKLEANSPESATEESFKNEDENKDPVPAVIHEVESQTDQNSQINADTIALEIKERNESVSSSKSEDVTTLHDGSASIPGTLGQASNVVDDDQNRYTKLPIPSPSSPSDDAHNLNISVVQHSLQSDRNGLVIDDHGYEDDHVDIQSVHINNDDDNIAFYRKVKDRWSDISLDDSSIITDIVWNATDGISNPNDLIQINNQAEDNEVVDQSVLRQEMRYLRDDLRLNDDFTHDIENNHHRMKSLNSNLISMEKERTNRFELSDGDQYHFNYQEVRQPYARRPLDSTEVMIDDRSITKENRESKLLSDQYITSYKYHRNDDPSFLDSIDLASEDVDQAELMSEHLPDFSDPALLARDIIARQMDGSNIEIGYDSFSKPNDNHKILAESSYLLDVSNRPSPPSNFPHRNADITKSHEYGDEIHYNLLENEKIAKDQDIESINADIGNRRNLANYHIDENNNFNESQTINKNRNGVDQRNEEKYQYSRSSSSNFYRSDPSVSSSINESTSLSDDVNTVSSSNNNLYASNYRSQDKSLWRSSPLLNIKTKYINDLIEELYLSDYSDSDDDYYRWSHRRSKKHAKSWQHRSRNKHSRHSSNSTDHKLMLDNDYNYSTSKDALDDDNPIHHLDYSHKHELDEYNYTLDRGELSQDHQVAKLTSSSSRLEREIASLKLDIEEMKRNLFWS</sequence>
<feature type="coiled-coil region" evidence="1">
    <location>
        <begin position="957"/>
        <end position="984"/>
    </location>
</feature>
<feature type="compositionally biased region" description="Polar residues" evidence="2">
    <location>
        <begin position="211"/>
        <end position="237"/>
    </location>
</feature>
<dbReference type="RefSeq" id="XP_002110011.1">
    <property type="nucleotide sequence ID" value="XM_002109975.1"/>
</dbReference>